<keyword evidence="3" id="KW-1185">Reference proteome</keyword>
<proteinExistence type="predicted"/>
<dbReference type="Pfam" id="PF06041">
    <property type="entry name" value="DUF924"/>
    <property type="match status" value="1"/>
</dbReference>
<comment type="caution">
    <text evidence="2">The sequence shown here is derived from an EMBL/GenBank/DDBJ whole genome shotgun (WGS) entry which is preliminary data.</text>
</comment>
<dbReference type="Gene3D" id="1.20.58.320">
    <property type="entry name" value="TPR-like"/>
    <property type="match status" value="1"/>
</dbReference>
<dbReference type="AlphaFoldDB" id="A0A327M7F0"/>
<evidence type="ECO:0000256" key="1">
    <source>
        <dbReference type="SAM" id="MobiDB-lite"/>
    </source>
</evidence>
<organism evidence="2 3">
    <name type="scientific">Roseicella frigidaeris</name>
    <dbReference type="NCBI Taxonomy" id="2230885"/>
    <lineage>
        <taxon>Bacteria</taxon>
        <taxon>Pseudomonadati</taxon>
        <taxon>Pseudomonadota</taxon>
        <taxon>Alphaproteobacteria</taxon>
        <taxon>Acetobacterales</taxon>
        <taxon>Roseomonadaceae</taxon>
        <taxon>Roseicella</taxon>
    </lineage>
</organism>
<evidence type="ECO:0008006" key="4">
    <source>
        <dbReference type="Google" id="ProtNLM"/>
    </source>
</evidence>
<evidence type="ECO:0000313" key="2">
    <source>
        <dbReference type="EMBL" id="RAI58234.1"/>
    </source>
</evidence>
<feature type="compositionally biased region" description="Polar residues" evidence="1">
    <location>
        <begin position="1"/>
        <end position="11"/>
    </location>
</feature>
<protein>
    <recommendedName>
        <fullName evidence="4">DUF924 domain-containing protein</fullName>
    </recommendedName>
</protein>
<sequence length="337" mass="36335">MSTQPGVTSRPSAGMSRRAGPALPPTWAMRSPSMARSPVKRGAPVPSTMVPPRITTSCMGPALSRCLGRATECAGGWGPRPLVVAPRGAPPRVRERTDPFATVWHGRHRLRSWGGSAMPDAETIQQVLETWFPPGLETADAGTHHRAFEAWFDGGVAPSPAVARLARAALAGHLDGWTATAHGRLALLLLLGQAPRCLHPGTPQAYAGDPDALRLAEEGLRNGHYDALDHAWERSLFLLPLAQAEGPDHRERLIRLCAMAEAVAWSAPEALRPLYRCAADQAQGHRAVIARFGRYPHRNAILGRATTEEEADYLTTGALTPRRRPPTAARLELVDAL</sequence>
<evidence type="ECO:0000313" key="3">
    <source>
        <dbReference type="Proteomes" id="UP000249065"/>
    </source>
</evidence>
<dbReference type="EMBL" id="QLIX01000010">
    <property type="protein sequence ID" value="RAI58234.1"/>
    <property type="molecule type" value="Genomic_DNA"/>
</dbReference>
<dbReference type="Gene3D" id="1.25.40.10">
    <property type="entry name" value="Tetratricopeptide repeat domain"/>
    <property type="match status" value="1"/>
</dbReference>
<reference evidence="3" key="1">
    <citation type="submission" date="2018-06" db="EMBL/GenBank/DDBJ databases">
        <authorList>
            <person name="Khan S.A."/>
        </authorList>
    </citation>
    <scope>NUCLEOTIDE SEQUENCE [LARGE SCALE GENOMIC DNA]</scope>
    <source>
        <strain evidence="3">DB-1506</strain>
    </source>
</reference>
<accession>A0A327M7F0</accession>
<dbReference type="SUPFAM" id="SSF48452">
    <property type="entry name" value="TPR-like"/>
    <property type="match status" value="1"/>
</dbReference>
<dbReference type="Proteomes" id="UP000249065">
    <property type="component" value="Unassembled WGS sequence"/>
</dbReference>
<dbReference type="InterPro" id="IPR010323">
    <property type="entry name" value="DUF924"/>
</dbReference>
<feature type="region of interest" description="Disordered" evidence="1">
    <location>
        <begin position="1"/>
        <end position="50"/>
    </location>
</feature>
<dbReference type="InterPro" id="IPR011990">
    <property type="entry name" value="TPR-like_helical_dom_sf"/>
</dbReference>
<name>A0A327M7F0_9PROT</name>
<gene>
    <name evidence="2" type="ORF">DOO78_14525</name>
</gene>